<protein>
    <submittedName>
        <fullName evidence="2">Uncharacterized protein</fullName>
    </submittedName>
</protein>
<accession>A0ABS4AKP9</accession>
<organism evidence="2 3">
    <name type="scientific">Pararoseomonas baculiformis</name>
    <dbReference type="NCBI Taxonomy" id="2820812"/>
    <lineage>
        <taxon>Bacteria</taxon>
        <taxon>Pseudomonadati</taxon>
        <taxon>Pseudomonadota</taxon>
        <taxon>Alphaproteobacteria</taxon>
        <taxon>Acetobacterales</taxon>
        <taxon>Acetobacteraceae</taxon>
        <taxon>Pararoseomonas</taxon>
    </lineage>
</organism>
<feature type="compositionally biased region" description="Basic and acidic residues" evidence="1">
    <location>
        <begin position="1"/>
        <end position="10"/>
    </location>
</feature>
<evidence type="ECO:0000313" key="2">
    <source>
        <dbReference type="EMBL" id="MBP0447597.1"/>
    </source>
</evidence>
<dbReference type="EMBL" id="JAGIZB010000044">
    <property type="protein sequence ID" value="MBP0447597.1"/>
    <property type="molecule type" value="Genomic_DNA"/>
</dbReference>
<name>A0ABS4AKP9_9PROT</name>
<feature type="compositionally biased region" description="Basic residues" evidence="1">
    <location>
        <begin position="11"/>
        <end position="22"/>
    </location>
</feature>
<sequence>DPLRHPEHLQRPRYARHRRPRLIRAGQEHSRPKSDLRNNAKRKWKRKKAPGSTRPRRETIEGALAGVGAAEYPRSMGASASFDQNPHYTPVGAQAAGVAGISLLAPMLAFAFAEQTTAAVPSAKNIEAGWSGDLAQMRPVGSGGAEMLPLEIAHLDPFVPSPSSFAAASDLLLIPSLPDLFLSHVFVPTDAIRLGNGEHSGTEVRTESRALPQADAGARRQEPNFGGGQVPGLEEPTQSAMDQPGKSPAIDLPTSRSWSAMQPIPVQERPADYLPATPQVTLIAAPPVEEAPRSQVGHAPEDAGRAGVAVGLIVVRVEIDLLDRPHQNEGEHAAGRPPEVLSPVFAVIDGLSGSEHGKAHQNQSEKAAEKGPAVLPPVLAVLEGLPGTEHGKAHQNQSEKAAEKGPAVLPPVLEVLEAPPGIEHGKAHQNQSEKAAEKGPAVLLPVPVALEGLPGIEHGKAHQNQSEKAAEKGPAVLLPVPVALEAPLGIEHGKAHQNKAHQNQSEKAAEKGPAVLPLVLVEVNELPSTEHGKAQQNQGEKAGGAGLSTPGNAYIAAEQVSAKPGNPRADHDHPRLDLDLIFSPNLPAAPAELPRLVPAHTEPEAFGNPHFPHPDWHL</sequence>
<feature type="region of interest" description="Disordered" evidence="1">
    <location>
        <begin position="1"/>
        <end position="61"/>
    </location>
</feature>
<comment type="caution">
    <text evidence="2">The sequence shown here is derived from an EMBL/GenBank/DDBJ whole genome shotgun (WGS) entry which is preliminary data.</text>
</comment>
<dbReference type="Proteomes" id="UP000681594">
    <property type="component" value="Unassembled WGS sequence"/>
</dbReference>
<evidence type="ECO:0000313" key="3">
    <source>
        <dbReference type="Proteomes" id="UP000681594"/>
    </source>
</evidence>
<proteinExistence type="predicted"/>
<feature type="region of interest" description="Disordered" evidence="1">
    <location>
        <begin position="197"/>
        <end position="254"/>
    </location>
</feature>
<feature type="region of interest" description="Disordered" evidence="1">
    <location>
        <begin position="528"/>
        <end position="550"/>
    </location>
</feature>
<feature type="non-terminal residue" evidence="2">
    <location>
        <position position="1"/>
    </location>
</feature>
<reference evidence="2 3" key="1">
    <citation type="submission" date="2021-03" db="EMBL/GenBank/DDBJ databases">
        <authorList>
            <person name="So Y."/>
        </authorList>
    </citation>
    <scope>NUCLEOTIDE SEQUENCE [LARGE SCALE GENOMIC DNA]</scope>
    <source>
        <strain evidence="2 3">SSH11</strain>
    </source>
</reference>
<gene>
    <name evidence="2" type="ORF">J8J14_22825</name>
</gene>
<keyword evidence="3" id="KW-1185">Reference proteome</keyword>
<evidence type="ECO:0000256" key="1">
    <source>
        <dbReference type="SAM" id="MobiDB-lite"/>
    </source>
</evidence>
<feature type="compositionally biased region" description="Basic and acidic residues" evidence="1">
    <location>
        <begin position="26"/>
        <end position="38"/>
    </location>
</feature>
<dbReference type="RefSeq" id="WP_209381864.1">
    <property type="nucleotide sequence ID" value="NZ_JAGIZB010000044.1"/>
</dbReference>
<feature type="compositionally biased region" description="Basic residues" evidence="1">
    <location>
        <begin position="39"/>
        <end position="49"/>
    </location>
</feature>